<dbReference type="InterPro" id="IPR002156">
    <property type="entry name" value="RNaseH_domain"/>
</dbReference>
<feature type="compositionally biased region" description="Basic residues" evidence="1">
    <location>
        <begin position="255"/>
        <end position="264"/>
    </location>
</feature>
<dbReference type="CDD" id="cd09279">
    <property type="entry name" value="RNase_HI_like"/>
    <property type="match status" value="1"/>
</dbReference>
<evidence type="ECO:0000259" key="2">
    <source>
        <dbReference type="PROSITE" id="PS50879"/>
    </source>
</evidence>
<dbReference type="InterPro" id="IPR036397">
    <property type="entry name" value="RNaseH_sf"/>
</dbReference>
<dbReference type="PROSITE" id="PS50879">
    <property type="entry name" value="RNASE_H_1"/>
    <property type="match status" value="1"/>
</dbReference>
<dbReference type="EMBL" id="LS480641">
    <property type="protein sequence ID" value="SPT18079.1"/>
    <property type="molecule type" value="Genomic_DNA"/>
</dbReference>
<accession>A0A7H4LHJ1</accession>
<evidence type="ECO:0000256" key="1">
    <source>
        <dbReference type="SAM" id="MobiDB-lite"/>
    </source>
</evidence>
<evidence type="ECO:0000313" key="3">
    <source>
        <dbReference type="EMBL" id="SPT18079.1"/>
    </source>
</evidence>
<dbReference type="GO" id="GO:0003676">
    <property type="term" value="F:nucleic acid binding"/>
    <property type="evidence" value="ECO:0007669"/>
    <property type="project" value="InterPro"/>
</dbReference>
<name>A0A7H4LHJ1_WHEAT</name>
<dbReference type="AlphaFoldDB" id="A0A7H4LHJ1"/>
<evidence type="ECO:0000313" key="4">
    <source>
        <dbReference type="Proteomes" id="UP000280104"/>
    </source>
</evidence>
<proteinExistence type="predicted"/>
<dbReference type="PANTHER" id="PTHR48475">
    <property type="entry name" value="RIBONUCLEASE H"/>
    <property type="match status" value="1"/>
</dbReference>
<protein>
    <recommendedName>
        <fullName evidence="2">RNase H type-1 domain-containing protein</fullName>
    </recommendedName>
</protein>
<dbReference type="PANTHER" id="PTHR48475:SF1">
    <property type="entry name" value="RNASE H TYPE-1 DOMAIN-CONTAINING PROTEIN"/>
    <property type="match status" value="1"/>
</dbReference>
<dbReference type="InterPro" id="IPR012337">
    <property type="entry name" value="RNaseH-like_sf"/>
</dbReference>
<dbReference type="Pfam" id="PF13456">
    <property type="entry name" value="RVT_3"/>
    <property type="match status" value="1"/>
</dbReference>
<dbReference type="Proteomes" id="UP000280104">
    <property type="component" value="Chromosome II"/>
</dbReference>
<reference evidence="3 4" key="1">
    <citation type="submission" date="2018-05" db="EMBL/GenBank/DDBJ databases">
        <authorList>
            <person name="Thind KAUR A."/>
        </authorList>
    </citation>
    <scope>NUCLEOTIDE SEQUENCE [LARGE SCALE GENOMIC DNA]</scope>
</reference>
<feature type="domain" description="RNase H type-1" evidence="2">
    <location>
        <begin position="98"/>
        <end position="231"/>
    </location>
</feature>
<sequence>MPQKLLLALLVASRKLCHYFQGHPIKVVSAYPLERVLWSPNAAGRVAKWNIELQAFQLEFSTTRVIKGAALADFMAEWTDGPKPEAGESRSLSPVSEVPDGWVMYFDGAFAHQGTGAGAVLISPTRDKLYYVVHFCFQRGEKVSNNITEYEGLIAGLKAAPALGVKRLTIKGDSQLLVNFSNKVYEPRDEHMEAYLMEVRKMEKQFLGLELQHVPRDTNKEADEIAKRASRRQPQELGVFEERLFKPSASPPRPRSLHRLRRNFPSHQPREPPPVARPQERACSWRSNLRRGAGPRSSGLT</sequence>
<gene>
    <name evidence="3" type="ORF">CAMPLR22A2D_LOCUS2689</name>
</gene>
<dbReference type="Gene3D" id="3.30.420.10">
    <property type="entry name" value="Ribonuclease H-like superfamily/Ribonuclease H"/>
    <property type="match status" value="1"/>
</dbReference>
<dbReference type="SUPFAM" id="SSF53098">
    <property type="entry name" value="Ribonuclease H-like"/>
    <property type="match status" value="1"/>
</dbReference>
<feature type="region of interest" description="Disordered" evidence="1">
    <location>
        <begin position="244"/>
        <end position="301"/>
    </location>
</feature>
<organism evidence="3 4">
    <name type="scientific">Triticum aestivum</name>
    <name type="common">Wheat</name>
    <dbReference type="NCBI Taxonomy" id="4565"/>
    <lineage>
        <taxon>Eukaryota</taxon>
        <taxon>Viridiplantae</taxon>
        <taxon>Streptophyta</taxon>
        <taxon>Embryophyta</taxon>
        <taxon>Tracheophyta</taxon>
        <taxon>Spermatophyta</taxon>
        <taxon>Magnoliopsida</taxon>
        <taxon>Liliopsida</taxon>
        <taxon>Poales</taxon>
        <taxon>Poaceae</taxon>
        <taxon>BOP clade</taxon>
        <taxon>Pooideae</taxon>
        <taxon>Triticodae</taxon>
        <taxon>Triticeae</taxon>
        <taxon>Triticinae</taxon>
        <taxon>Triticum</taxon>
    </lineage>
</organism>
<dbReference type="GO" id="GO:0004523">
    <property type="term" value="F:RNA-DNA hybrid ribonuclease activity"/>
    <property type="evidence" value="ECO:0007669"/>
    <property type="project" value="InterPro"/>
</dbReference>